<dbReference type="PANTHER" id="PTHR13271:SF147">
    <property type="entry name" value="PROTEIN-LYSINE N-METHYLTRANSFERASE EFM1-RELATED"/>
    <property type="match status" value="1"/>
</dbReference>
<dbReference type="InterPro" id="IPR001214">
    <property type="entry name" value="SET_dom"/>
</dbReference>
<dbReference type="InterPro" id="IPR044432">
    <property type="entry name" value="Set10/Efm1_SET"/>
</dbReference>
<sequence length="564" mass="63457">MGELRSSNEYDELIQWAESQGGYCSPSLVITKSETSGSTAYAKTEIAGPNTRLLSCPTSLIIDYDKAAAHIWGDPHACPFLRSPQIAIRLFLCNQRILGCDSPWAAYIKLLPTEFDTPLYYSHDEMEMLRGTNVFGEVDLRRHAWVEEWKRGVMYLPSKFNKTLFSWELYLWACTVLSSRSFPSSIVFGTSKDHSYPVLIPLVDSLNHKPQVPVYWSATADSFTISSGNSIAAGDEVFNNYGPKGNEELLMGYGFCLENNAFDVVTLKLRHPRMTPDKAQLVSSEMTESIFHLSQSSPLPHDLVNFFRIVVANAHETQRLLALRTVPPLSKTAGMRCELDALGKLCNAVSMKLRGISVTGVANPNMRQRSMKVYISQQAKILSQSLLAITRAMYEALRIQPESPDTEDITFLSKKVYERLPDCGVNLDLIFTSPRFAEFTSAIKQGFDVSSPSDIRAADIEDQILVLFVSHLLISAPAEYAAWLDAMHERYNNDEELNEDYVEDFERLFDTYIPPLAELNSNIFGEQKWTPRVMAWAGKIVDSEGVVVENCENGRPEYWIITAV</sequence>
<dbReference type="GO" id="GO:0016279">
    <property type="term" value="F:protein-lysine N-methyltransferase activity"/>
    <property type="evidence" value="ECO:0007669"/>
    <property type="project" value="InterPro"/>
</dbReference>
<dbReference type="EMBL" id="JARPMG010000012">
    <property type="protein sequence ID" value="KAJ8097123.1"/>
    <property type="molecule type" value="Genomic_DNA"/>
</dbReference>
<proteinExistence type="predicted"/>
<dbReference type="PROSITE" id="PS50280">
    <property type="entry name" value="SET"/>
    <property type="match status" value="1"/>
</dbReference>
<dbReference type="RefSeq" id="XP_056040573.1">
    <property type="nucleotide sequence ID" value="XM_056185524.1"/>
</dbReference>
<comment type="caution">
    <text evidence="2">The sequence shown here is derived from an EMBL/GenBank/DDBJ whole genome shotgun (WGS) entry which is preliminary data.</text>
</comment>
<dbReference type="SUPFAM" id="SSF82199">
    <property type="entry name" value="SET domain"/>
    <property type="match status" value="1"/>
</dbReference>
<feature type="domain" description="SET" evidence="1">
    <location>
        <begin position="26"/>
        <end position="242"/>
    </location>
</feature>
<evidence type="ECO:0000313" key="2">
    <source>
        <dbReference type="EMBL" id="KAJ8097123.1"/>
    </source>
</evidence>
<evidence type="ECO:0000259" key="1">
    <source>
        <dbReference type="PROSITE" id="PS50280"/>
    </source>
</evidence>
<dbReference type="GO" id="GO:0005634">
    <property type="term" value="C:nucleus"/>
    <property type="evidence" value="ECO:0007669"/>
    <property type="project" value="TreeGrafter"/>
</dbReference>
<keyword evidence="3" id="KW-1185">Reference proteome</keyword>
<accession>A0AAD7QKW5</accession>
<reference evidence="2" key="1">
    <citation type="submission" date="2023-03" db="EMBL/GenBank/DDBJ databases">
        <title>Near-Complete genome sequence of Lipomyces tetrasporous NRRL Y-64009, an oleaginous yeast capable of growing on lignocellulosic hydrolysates.</title>
        <authorList>
            <consortium name="Lawrence Berkeley National Laboratory"/>
            <person name="Jagtap S.S."/>
            <person name="Liu J.-J."/>
            <person name="Walukiewicz H.E."/>
            <person name="Pangilinan J."/>
            <person name="Lipzen A."/>
            <person name="Ahrendt S."/>
            <person name="Koriabine M."/>
            <person name="Cobaugh K."/>
            <person name="Salamov A."/>
            <person name="Yoshinaga Y."/>
            <person name="Ng V."/>
            <person name="Daum C."/>
            <person name="Grigoriev I.V."/>
            <person name="Slininger P.J."/>
            <person name="Dien B.S."/>
            <person name="Jin Y.-S."/>
            <person name="Rao C.V."/>
        </authorList>
    </citation>
    <scope>NUCLEOTIDE SEQUENCE</scope>
    <source>
        <strain evidence="2">NRRL Y-64009</strain>
    </source>
</reference>
<organism evidence="2 3">
    <name type="scientific">Lipomyces tetrasporus</name>
    <dbReference type="NCBI Taxonomy" id="54092"/>
    <lineage>
        <taxon>Eukaryota</taxon>
        <taxon>Fungi</taxon>
        <taxon>Dikarya</taxon>
        <taxon>Ascomycota</taxon>
        <taxon>Saccharomycotina</taxon>
        <taxon>Lipomycetes</taxon>
        <taxon>Lipomycetales</taxon>
        <taxon>Lipomycetaceae</taxon>
        <taxon>Lipomyces</taxon>
    </lineage>
</organism>
<dbReference type="GeneID" id="80880690"/>
<dbReference type="Proteomes" id="UP001217417">
    <property type="component" value="Unassembled WGS sequence"/>
</dbReference>
<evidence type="ECO:0000313" key="3">
    <source>
        <dbReference type="Proteomes" id="UP001217417"/>
    </source>
</evidence>
<dbReference type="Gene3D" id="3.90.1410.10">
    <property type="entry name" value="set domain protein methyltransferase, domain 1"/>
    <property type="match status" value="1"/>
</dbReference>
<dbReference type="PANTHER" id="PTHR13271">
    <property type="entry name" value="UNCHARACTERIZED PUTATIVE METHYLTRANSFERASE"/>
    <property type="match status" value="1"/>
</dbReference>
<dbReference type="CDD" id="cd19180">
    <property type="entry name" value="SET_SpSET10-like"/>
    <property type="match status" value="1"/>
</dbReference>
<dbReference type="AlphaFoldDB" id="A0AAD7QKW5"/>
<protein>
    <recommendedName>
        <fullName evidence="1">SET domain-containing protein</fullName>
    </recommendedName>
</protein>
<gene>
    <name evidence="2" type="ORF">POJ06DRAFT_215783</name>
</gene>
<dbReference type="InterPro" id="IPR050600">
    <property type="entry name" value="SETD3_SETD6_MTase"/>
</dbReference>
<name>A0AAD7QKW5_9ASCO</name>
<dbReference type="InterPro" id="IPR046341">
    <property type="entry name" value="SET_dom_sf"/>
</dbReference>